<gene>
    <name evidence="3" type="ORF">GCM10023216_12240</name>
</gene>
<dbReference type="RefSeq" id="WP_172151150.1">
    <property type="nucleotide sequence ID" value="NZ_BAABID010000006.1"/>
</dbReference>
<keyword evidence="4" id="KW-1185">Reference proteome</keyword>
<feature type="transmembrane region" description="Helical" evidence="2">
    <location>
        <begin position="29"/>
        <end position="47"/>
    </location>
</feature>
<evidence type="ECO:0000256" key="1">
    <source>
        <dbReference type="SAM" id="MobiDB-lite"/>
    </source>
</evidence>
<sequence>MRRVILTGTAVALGDGVLLGTTLALGWPIVAAVCAVAGLVGAGWVATATPPPRTRPRPSTVTLGLPVRELTSAPEEEVAAATDERGAGIADEPAVAPVAA</sequence>
<organism evidence="3 4">
    <name type="scientific">Isoptericola chiayiensis</name>
    <dbReference type="NCBI Taxonomy" id="579446"/>
    <lineage>
        <taxon>Bacteria</taxon>
        <taxon>Bacillati</taxon>
        <taxon>Actinomycetota</taxon>
        <taxon>Actinomycetes</taxon>
        <taxon>Micrococcales</taxon>
        <taxon>Promicromonosporaceae</taxon>
        <taxon>Isoptericola</taxon>
    </lineage>
</organism>
<protein>
    <submittedName>
        <fullName evidence="3">Uncharacterized protein</fullName>
    </submittedName>
</protein>
<evidence type="ECO:0000313" key="3">
    <source>
        <dbReference type="EMBL" id="GAA4723994.1"/>
    </source>
</evidence>
<dbReference type="Proteomes" id="UP001500956">
    <property type="component" value="Unassembled WGS sequence"/>
</dbReference>
<accession>A0ABP8YD91</accession>
<feature type="region of interest" description="Disordered" evidence="1">
    <location>
        <begin position="72"/>
        <end position="100"/>
    </location>
</feature>
<proteinExistence type="predicted"/>
<evidence type="ECO:0000256" key="2">
    <source>
        <dbReference type="SAM" id="Phobius"/>
    </source>
</evidence>
<name>A0ABP8YD91_9MICO</name>
<comment type="caution">
    <text evidence="3">The sequence shown here is derived from an EMBL/GenBank/DDBJ whole genome shotgun (WGS) entry which is preliminary data.</text>
</comment>
<reference evidence="4" key="1">
    <citation type="journal article" date="2019" name="Int. J. Syst. Evol. Microbiol.">
        <title>The Global Catalogue of Microorganisms (GCM) 10K type strain sequencing project: providing services to taxonomists for standard genome sequencing and annotation.</title>
        <authorList>
            <consortium name="The Broad Institute Genomics Platform"/>
            <consortium name="The Broad Institute Genome Sequencing Center for Infectious Disease"/>
            <person name="Wu L."/>
            <person name="Ma J."/>
        </authorList>
    </citation>
    <scope>NUCLEOTIDE SEQUENCE [LARGE SCALE GENOMIC DNA]</scope>
    <source>
        <strain evidence="4">JCM 18063</strain>
    </source>
</reference>
<keyword evidence="2" id="KW-0472">Membrane</keyword>
<keyword evidence="2" id="KW-0812">Transmembrane</keyword>
<dbReference type="EMBL" id="BAABID010000006">
    <property type="protein sequence ID" value="GAA4723994.1"/>
    <property type="molecule type" value="Genomic_DNA"/>
</dbReference>
<evidence type="ECO:0000313" key="4">
    <source>
        <dbReference type="Proteomes" id="UP001500956"/>
    </source>
</evidence>
<keyword evidence="2" id="KW-1133">Transmembrane helix</keyword>